<keyword evidence="9" id="KW-1185">Reference proteome</keyword>
<dbReference type="InterPro" id="IPR011701">
    <property type="entry name" value="MFS"/>
</dbReference>
<evidence type="ECO:0000256" key="6">
    <source>
        <dbReference type="SAM" id="MobiDB-lite"/>
    </source>
</evidence>
<comment type="caution">
    <text evidence="8">The sequence shown here is derived from an EMBL/GenBank/DDBJ whole genome shotgun (WGS) entry which is preliminary data.</text>
</comment>
<dbReference type="Pfam" id="PF07690">
    <property type="entry name" value="MFS_1"/>
    <property type="match status" value="1"/>
</dbReference>
<feature type="transmembrane region" description="Helical" evidence="7">
    <location>
        <begin position="204"/>
        <end position="223"/>
    </location>
</feature>
<dbReference type="FunFam" id="1.20.1250.20:FF:000013">
    <property type="entry name" value="MFS general substrate transporter"/>
    <property type="match status" value="1"/>
</dbReference>
<feature type="region of interest" description="Disordered" evidence="6">
    <location>
        <begin position="605"/>
        <end position="625"/>
    </location>
</feature>
<dbReference type="EMBL" id="CAUWAG010000020">
    <property type="protein sequence ID" value="CAJ2513540.1"/>
    <property type="molecule type" value="Genomic_DNA"/>
</dbReference>
<feature type="transmembrane region" description="Helical" evidence="7">
    <location>
        <begin position="506"/>
        <end position="527"/>
    </location>
</feature>
<dbReference type="PANTHER" id="PTHR43791">
    <property type="entry name" value="PERMEASE-RELATED"/>
    <property type="match status" value="1"/>
</dbReference>
<organism evidence="8 9">
    <name type="scientific">Anthostomella pinea</name>
    <dbReference type="NCBI Taxonomy" id="933095"/>
    <lineage>
        <taxon>Eukaryota</taxon>
        <taxon>Fungi</taxon>
        <taxon>Dikarya</taxon>
        <taxon>Ascomycota</taxon>
        <taxon>Pezizomycotina</taxon>
        <taxon>Sordariomycetes</taxon>
        <taxon>Xylariomycetidae</taxon>
        <taxon>Xylariales</taxon>
        <taxon>Xylariaceae</taxon>
        <taxon>Anthostomella</taxon>
    </lineage>
</organism>
<feature type="transmembrane region" description="Helical" evidence="7">
    <location>
        <begin position="289"/>
        <end position="312"/>
    </location>
</feature>
<dbReference type="GO" id="GO:0016020">
    <property type="term" value="C:membrane"/>
    <property type="evidence" value="ECO:0007669"/>
    <property type="project" value="UniProtKB-SubCell"/>
</dbReference>
<feature type="transmembrane region" description="Helical" evidence="7">
    <location>
        <begin position="569"/>
        <end position="587"/>
    </location>
</feature>
<feature type="region of interest" description="Disordered" evidence="6">
    <location>
        <begin position="370"/>
        <end position="392"/>
    </location>
</feature>
<evidence type="ECO:0000313" key="8">
    <source>
        <dbReference type="EMBL" id="CAJ2513540.1"/>
    </source>
</evidence>
<feature type="compositionally biased region" description="Basic and acidic residues" evidence="6">
    <location>
        <begin position="370"/>
        <end position="388"/>
    </location>
</feature>
<keyword evidence="3 7" id="KW-0812">Transmembrane</keyword>
<dbReference type="AlphaFoldDB" id="A0AAI8VZB2"/>
<feature type="compositionally biased region" description="Low complexity" evidence="6">
    <location>
        <begin position="7"/>
        <end position="20"/>
    </location>
</feature>
<feature type="transmembrane region" description="Helical" evidence="7">
    <location>
        <begin position="255"/>
        <end position="277"/>
    </location>
</feature>
<evidence type="ECO:0000313" key="9">
    <source>
        <dbReference type="Proteomes" id="UP001295740"/>
    </source>
</evidence>
<feature type="transmembrane region" description="Helical" evidence="7">
    <location>
        <begin position="324"/>
        <end position="344"/>
    </location>
</feature>
<keyword evidence="5 7" id="KW-0472">Membrane</keyword>
<feature type="transmembrane region" description="Helical" evidence="7">
    <location>
        <begin position="474"/>
        <end position="494"/>
    </location>
</feature>
<dbReference type="SUPFAM" id="SSF103473">
    <property type="entry name" value="MFS general substrate transporter"/>
    <property type="match status" value="1"/>
</dbReference>
<feature type="compositionally biased region" description="Acidic residues" evidence="6">
    <location>
        <begin position="76"/>
        <end position="88"/>
    </location>
</feature>
<feature type="transmembrane region" description="Helical" evidence="7">
    <location>
        <begin position="230"/>
        <end position="249"/>
    </location>
</feature>
<feature type="transmembrane region" description="Helical" evidence="7">
    <location>
        <begin position="410"/>
        <end position="427"/>
    </location>
</feature>
<dbReference type="Gene3D" id="1.20.1250.20">
    <property type="entry name" value="MFS general substrate transporter like domains"/>
    <property type="match status" value="2"/>
</dbReference>
<reference evidence="8" key="1">
    <citation type="submission" date="2023-10" db="EMBL/GenBank/DDBJ databases">
        <authorList>
            <person name="Hackl T."/>
        </authorList>
    </citation>
    <scope>NUCLEOTIDE SEQUENCE</scope>
</reference>
<feature type="region of interest" description="Disordered" evidence="6">
    <location>
        <begin position="1"/>
        <end position="92"/>
    </location>
</feature>
<evidence type="ECO:0000256" key="2">
    <source>
        <dbReference type="ARBA" id="ARBA00022448"/>
    </source>
</evidence>
<proteinExistence type="predicted"/>
<dbReference type="InterPro" id="IPR036259">
    <property type="entry name" value="MFS_trans_sf"/>
</dbReference>
<gene>
    <name evidence="8" type="ORF">KHLLAP_LOCUS14008</name>
</gene>
<dbReference type="FunFam" id="1.20.1250.20:FF:000018">
    <property type="entry name" value="MFS transporter permease"/>
    <property type="match status" value="1"/>
</dbReference>
<protein>
    <submittedName>
        <fullName evidence="8">Uu.00g016590.m01.CDS01</fullName>
    </submittedName>
</protein>
<feature type="region of interest" description="Disordered" evidence="6">
    <location>
        <begin position="107"/>
        <end position="131"/>
    </location>
</feature>
<keyword evidence="4 7" id="KW-1133">Transmembrane helix</keyword>
<keyword evidence="2" id="KW-0813">Transport</keyword>
<evidence type="ECO:0000256" key="3">
    <source>
        <dbReference type="ARBA" id="ARBA00022692"/>
    </source>
</evidence>
<evidence type="ECO:0000256" key="1">
    <source>
        <dbReference type="ARBA" id="ARBA00004141"/>
    </source>
</evidence>
<name>A0AAI8VZB2_9PEZI</name>
<comment type="subcellular location">
    <subcellularLocation>
        <location evidence="1">Membrane</location>
        <topology evidence="1">Multi-pass membrane protein</topology>
    </subcellularLocation>
</comment>
<evidence type="ECO:0000256" key="5">
    <source>
        <dbReference type="ARBA" id="ARBA00023136"/>
    </source>
</evidence>
<feature type="compositionally biased region" description="Gly residues" evidence="6">
    <location>
        <begin position="605"/>
        <end position="614"/>
    </location>
</feature>
<feature type="transmembrane region" description="Helical" evidence="7">
    <location>
        <begin position="447"/>
        <end position="467"/>
    </location>
</feature>
<feature type="transmembrane region" description="Helical" evidence="7">
    <location>
        <begin position="162"/>
        <end position="180"/>
    </location>
</feature>
<feature type="transmembrane region" description="Helical" evidence="7">
    <location>
        <begin position="539"/>
        <end position="557"/>
    </location>
</feature>
<evidence type="ECO:0000256" key="4">
    <source>
        <dbReference type="ARBA" id="ARBA00022989"/>
    </source>
</evidence>
<accession>A0AAI8VZB2</accession>
<dbReference type="GO" id="GO:0022857">
    <property type="term" value="F:transmembrane transporter activity"/>
    <property type="evidence" value="ECO:0007669"/>
    <property type="project" value="InterPro"/>
</dbReference>
<evidence type="ECO:0000256" key="7">
    <source>
        <dbReference type="SAM" id="Phobius"/>
    </source>
</evidence>
<dbReference type="Proteomes" id="UP001295740">
    <property type="component" value="Unassembled WGS sequence"/>
</dbReference>
<sequence length="640" mass="69199">MARADTEADAAAGPAAAPLLLRDDPSSPSSPEHDSSAPMSSSANFTPGCDSDGDSDGPSYDGLRHADMGAYGLGLEGDEGDEEGEAYELQDRGAAARRYTGAIYGDEDEEGYGDGNEGYAGMSSSSGRAKRRRVSTSSTVASFMLYTPDEDRTVRRKFDRRLVVFLGFCYLLSFLDRSNIGSARIAGMESDLQTRPPRPDFFEWALRAFYLSYIAFEWMSLLWKIIPPHVYVALLVLSWGVCASLQAVATSYPVLIALRVLLGIGEAGFTGVPVYLARFYRRRELALRTAVFISAAPLATAFAGFLAWLILWLGKNGPIAPWRLLFLCEGFPSVVVATIAWGVIPDSPDTAYYLTARERRVARLRLRHEHEGELPTSNNEEKQSRSSSDRNASSGLKLRDVLAALLDPKAWITAVMFFLANMAYSTLPNFFPTILQDMGHSAVEAEALTAPPNLIAFGIVLLTARLSDRTQQRALFVAAHALVSAAGYAVLALARPLAVPPMLRYLAVYPAATGFFSVVVLVIAWSVNNQPSEGRQGGGFALLQVVGQCGPLLGTHLYPDRDAPFFERGMWACCGAMAGVAVLALALRGYLARLNRRLDNTRDGMGGAGAGVGDEAGNEEEARGLVGDEMSRSGGFRYML</sequence>
<dbReference type="PANTHER" id="PTHR43791:SF27">
    <property type="entry name" value="TRANSPORTER, PUTATIVE (AFU_ORTHOLOGUE AFUA_2G15730)-RELATED"/>
    <property type="match status" value="1"/>
</dbReference>
<feature type="compositionally biased region" description="Basic and acidic residues" evidence="6">
    <location>
        <begin position="21"/>
        <end position="35"/>
    </location>
</feature>